<sequence length="355" mass="40163">MFVAAREQLRRSRHSRTFLVESGTGELWSELQTGGGNFHQINFKQLKEQTKLPVSATHTKSMNGSTVNSFSSKGYIWNDCDPYYDDDNDGAGKLGGPSAGFIILLTTYCFEFLVGDLFPLHLTVAQLMFFMAFPLFFINHWLWRSVNVLAVVTFLSSMVLIMKPLLLCLSCVEGYVAVVRPILYLRIKERGYRWPCLGVCWCIYIILAISSIVQRSILTLCLVFLPTFIIDTFCTLYVLRELKKTPPSSQVVRMEEREEGRAEEKEVGGSKPREKGKMNSMKKKAFVTFVIIQAVVSLNYLPLIITMTMEGRFSAVVMKCQYRTSGLAAAASCSYLQPLLYLHRLGRLPCSGNTR</sequence>
<keyword evidence="2" id="KW-1185">Reference proteome</keyword>
<evidence type="ECO:0000313" key="2">
    <source>
        <dbReference type="Proteomes" id="UP001057452"/>
    </source>
</evidence>
<gene>
    <name evidence="1" type="ORF">KUCAC02_000234</name>
</gene>
<accession>A0ACB9W4Y7</accession>
<name>A0ACB9W4Y7_CHAAC</name>
<protein>
    <submittedName>
        <fullName evidence="1">Uncharacterized protein</fullName>
    </submittedName>
</protein>
<organism evidence="1 2">
    <name type="scientific">Chaenocephalus aceratus</name>
    <name type="common">Blackfin icefish</name>
    <name type="synonym">Chaenichthys aceratus</name>
    <dbReference type="NCBI Taxonomy" id="36190"/>
    <lineage>
        <taxon>Eukaryota</taxon>
        <taxon>Metazoa</taxon>
        <taxon>Chordata</taxon>
        <taxon>Craniata</taxon>
        <taxon>Vertebrata</taxon>
        <taxon>Euteleostomi</taxon>
        <taxon>Actinopterygii</taxon>
        <taxon>Neopterygii</taxon>
        <taxon>Teleostei</taxon>
        <taxon>Neoteleostei</taxon>
        <taxon>Acanthomorphata</taxon>
        <taxon>Eupercaria</taxon>
        <taxon>Perciformes</taxon>
        <taxon>Notothenioidei</taxon>
        <taxon>Channichthyidae</taxon>
        <taxon>Chaenocephalus</taxon>
    </lineage>
</organism>
<comment type="caution">
    <text evidence="1">The sequence shown here is derived from an EMBL/GenBank/DDBJ whole genome shotgun (WGS) entry which is preliminary data.</text>
</comment>
<reference evidence="1" key="1">
    <citation type="submission" date="2022-05" db="EMBL/GenBank/DDBJ databases">
        <title>Chromosome-level genome of Chaenocephalus aceratus.</title>
        <authorList>
            <person name="Park H."/>
        </authorList>
    </citation>
    <scope>NUCLEOTIDE SEQUENCE</scope>
    <source>
        <strain evidence="1">KU_202001</strain>
    </source>
</reference>
<proteinExistence type="predicted"/>
<dbReference type="EMBL" id="CM043802">
    <property type="protein sequence ID" value="KAI4808167.1"/>
    <property type="molecule type" value="Genomic_DNA"/>
</dbReference>
<evidence type="ECO:0000313" key="1">
    <source>
        <dbReference type="EMBL" id="KAI4808167.1"/>
    </source>
</evidence>
<dbReference type="Proteomes" id="UP001057452">
    <property type="component" value="Chromosome 18"/>
</dbReference>